<protein>
    <submittedName>
        <fullName evidence="1">Uncharacterized protein</fullName>
    </submittedName>
</protein>
<dbReference type="AlphaFoldDB" id="A0A1L9S741"/>
<reference evidence="2" key="1">
    <citation type="journal article" date="2017" name="Genome Biol.">
        <title>Comparative genomics reveals high biological diversity and specific adaptations in the industrially and medically important fungal genus Aspergillus.</title>
        <authorList>
            <person name="de Vries R.P."/>
            <person name="Riley R."/>
            <person name="Wiebenga A."/>
            <person name="Aguilar-Osorio G."/>
            <person name="Amillis S."/>
            <person name="Uchima C.A."/>
            <person name="Anderluh G."/>
            <person name="Asadollahi M."/>
            <person name="Askin M."/>
            <person name="Barry K."/>
            <person name="Battaglia E."/>
            <person name="Bayram O."/>
            <person name="Benocci T."/>
            <person name="Braus-Stromeyer S.A."/>
            <person name="Caldana C."/>
            <person name="Canovas D."/>
            <person name="Cerqueira G.C."/>
            <person name="Chen F."/>
            <person name="Chen W."/>
            <person name="Choi C."/>
            <person name="Clum A."/>
            <person name="Dos Santos R.A."/>
            <person name="Damasio A.R."/>
            <person name="Diallinas G."/>
            <person name="Emri T."/>
            <person name="Fekete E."/>
            <person name="Flipphi M."/>
            <person name="Freyberg S."/>
            <person name="Gallo A."/>
            <person name="Gournas C."/>
            <person name="Habgood R."/>
            <person name="Hainaut M."/>
            <person name="Harispe M.L."/>
            <person name="Henrissat B."/>
            <person name="Hilden K.S."/>
            <person name="Hope R."/>
            <person name="Hossain A."/>
            <person name="Karabika E."/>
            <person name="Karaffa L."/>
            <person name="Karanyi Z."/>
            <person name="Krasevec N."/>
            <person name="Kuo A."/>
            <person name="Kusch H."/>
            <person name="LaButti K."/>
            <person name="Lagendijk E.L."/>
            <person name="Lapidus A."/>
            <person name="Levasseur A."/>
            <person name="Lindquist E."/>
            <person name="Lipzen A."/>
            <person name="Logrieco A.F."/>
            <person name="MacCabe A."/>
            <person name="Maekelae M.R."/>
            <person name="Malavazi I."/>
            <person name="Melin P."/>
            <person name="Meyer V."/>
            <person name="Mielnichuk N."/>
            <person name="Miskei M."/>
            <person name="Molnar A.P."/>
            <person name="Mule G."/>
            <person name="Ngan C.Y."/>
            <person name="Orejas M."/>
            <person name="Orosz E."/>
            <person name="Ouedraogo J.P."/>
            <person name="Overkamp K.M."/>
            <person name="Park H.-S."/>
            <person name="Perrone G."/>
            <person name="Piumi F."/>
            <person name="Punt P.J."/>
            <person name="Ram A.F."/>
            <person name="Ramon A."/>
            <person name="Rauscher S."/>
            <person name="Record E."/>
            <person name="Riano-Pachon D.M."/>
            <person name="Robert V."/>
            <person name="Roehrig J."/>
            <person name="Ruller R."/>
            <person name="Salamov A."/>
            <person name="Salih N.S."/>
            <person name="Samson R.A."/>
            <person name="Sandor E."/>
            <person name="Sanguinetti M."/>
            <person name="Schuetze T."/>
            <person name="Sepcic K."/>
            <person name="Shelest E."/>
            <person name="Sherlock G."/>
            <person name="Sophianopoulou V."/>
            <person name="Squina F.M."/>
            <person name="Sun H."/>
            <person name="Susca A."/>
            <person name="Todd R.B."/>
            <person name="Tsang A."/>
            <person name="Unkles S.E."/>
            <person name="van de Wiele N."/>
            <person name="van Rossen-Uffink D."/>
            <person name="Oliveira J.V."/>
            <person name="Vesth T.C."/>
            <person name="Visser J."/>
            <person name="Yu J.-H."/>
            <person name="Zhou M."/>
            <person name="Andersen M.R."/>
            <person name="Archer D.B."/>
            <person name="Baker S.E."/>
            <person name="Benoit I."/>
            <person name="Brakhage A.A."/>
            <person name="Braus G.H."/>
            <person name="Fischer R."/>
            <person name="Frisvad J.C."/>
            <person name="Goldman G.H."/>
            <person name="Houbraken J."/>
            <person name="Oakley B."/>
            <person name="Pocsi I."/>
            <person name="Scazzocchio C."/>
            <person name="Seiboth B."/>
            <person name="vanKuyk P.A."/>
            <person name="Wortman J."/>
            <person name="Dyer P.S."/>
            <person name="Grigoriev I.V."/>
        </authorList>
    </citation>
    <scope>NUCLEOTIDE SEQUENCE [LARGE SCALE GENOMIC DNA]</scope>
    <source>
        <strain evidence="2">CBS 506.65</strain>
    </source>
</reference>
<dbReference type="GeneID" id="34616509"/>
<keyword evidence="2" id="KW-1185">Reference proteome</keyword>
<gene>
    <name evidence="1" type="ORF">ASPZODRAFT_75369</name>
</gene>
<dbReference type="OrthoDB" id="5363415at2759"/>
<accession>A0A1L9S741</accession>
<evidence type="ECO:0000313" key="2">
    <source>
        <dbReference type="Proteomes" id="UP000184188"/>
    </source>
</evidence>
<proteinExistence type="predicted"/>
<dbReference type="InterPro" id="IPR018858">
    <property type="entry name" value="DUF2458"/>
</dbReference>
<sequence>MSTMAQNQGLQGKIRRLIQSQHDHEKQWWAGREALLKKQGARAEKKQQLDEVLRSVGAPIDNKVITTPEEDRAEVARYDAKVYKASVQMAEALHTELRALQMPFFAINRHLVVSEASKDDGNKLLNADTQGTVTQDELSALQRRILELLQDICKE</sequence>
<organism evidence="1 2">
    <name type="scientific">Penicilliopsis zonata CBS 506.65</name>
    <dbReference type="NCBI Taxonomy" id="1073090"/>
    <lineage>
        <taxon>Eukaryota</taxon>
        <taxon>Fungi</taxon>
        <taxon>Dikarya</taxon>
        <taxon>Ascomycota</taxon>
        <taxon>Pezizomycotina</taxon>
        <taxon>Eurotiomycetes</taxon>
        <taxon>Eurotiomycetidae</taxon>
        <taxon>Eurotiales</taxon>
        <taxon>Aspergillaceae</taxon>
        <taxon>Penicilliopsis</taxon>
    </lineage>
</organism>
<dbReference type="Pfam" id="PF10454">
    <property type="entry name" value="DUF2458"/>
    <property type="match status" value="1"/>
</dbReference>
<dbReference type="Proteomes" id="UP000184188">
    <property type="component" value="Unassembled WGS sequence"/>
</dbReference>
<dbReference type="RefSeq" id="XP_022577486.1">
    <property type="nucleotide sequence ID" value="XM_022730045.1"/>
</dbReference>
<dbReference type="VEuPathDB" id="FungiDB:ASPZODRAFT_75369"/>
<evidence type="ECO:0000313" key="1">
    <source>
        <dbReference type="EMBL" id="OJJ42976.1"/>
    </source>
</evidence>
<dbReference type="EMBL" id="KV878355">
    <property type="protein sequence ID" value="OJJ42976.1"/>
    <property type="molecule type" value="Genomic_DNA"/>
</dbReference>
<name>A0A1L9S741_9EURO</name>